<dbReference type="Proteomes" id="UP001241377">
    <property type="component" value="Unassembled WGS sequence"/>
</dbReference>
<keyword evidence="2" id="KW-1185">Reference proteome</keyword>
<dbReference type="EMBL" id="JASBWR010000109">
    <property type="protein sequence ID" value="KAJ9094632.1"/>
    <property type="molecule type" value="Genomic_DNA"/>
</dbReference>
<sequence length="245" mass="26266">MASFNAANIVVVGAGLIGRRHIQHVRDEPQTNLVAVVEPTPAGEELALSVGVPCYASVDDLLEAHQRGEVDIDGAIVGTPTHTHVQLAIQFIQAGVHVLVEKPVAPTAKEGEVLMEALKASAGKIKVLVGQHRRFNPFVIALKAALDSGKLGTILGVQGTWAVRKGPSEYYKGWHGVRSQGGGTISINMIHDMDLLRHLMGDIDSVFCLEGNRTRGLEVEETGGVVMKFKSGAVGTFFFSEWVKD</sequence>
<reference evidence="1" key="1">
    <citation type="submission" date="2023-04" db="EMBL/GenBank/DDBJ databases">
        <title>Draft Genome sequencing of Naganishia species isolated from polar environments using Oxford Nanopore Technology.</title>
        <authorList>
            <person name="Leo P."/>
            <person name="Venkateswaran K."/>
        </authorList>
    </citation>
    <scope>NUCLEOTIDE SEQUENCE</scope>
    <source>
        <strain evidence="1">MNA-CCFEE 5261</strain>
    </source>
</reference>
<comment type="caution">
    <text evidence="1">The sequence shown here is derived from an EMBL/GenBank/DDBJ whole genome shotgun (WGS) entry which is preliminary data.</text>
</comment>
<gene>
    <name evidence="1" type="ORF">QFC19_007845</name>
</gene>
<evidence type="ECO:0000313" key="1">
    <source>
        <dbReference type="EMBL" id="KAJ9094632.1"/>
    </source>
</evidence>
<name>A0ACC2V6L3_9TREE</name>
<organism evidence="1 2">
    <name type="scientific">Naganishia cerealis</name>
    <dbReference type="NCBI Taxonomy" id="610337"/>
    <lineage>
        <taxon>Eukaryota</taxon>
        <taxon>Fungi</taxon>
        <taxon>Dikarya</taxon>
        <taxon>Basidiomycota</taxon>
        <taxon>Agaricomycotina</taxon>
        <taxon>Tremellomycetes</taxon>
        <taxon>Filobasidiales</taxon>
        <taxon>Filobasidiaceae</taxon>
        <taxon>Naganishia</taxon>
    </lineage>
</organism>
<protein>
    <submittedName>
        <fullName evidence="1">Uncharacterized protein</fullName>
    </submittedName>
</protein>
<evidence type="ECO:0000313" key="2">
    <source>
        <dbReference type="Proteomes" id="UP001241377"/>
    </source>
</evidence>
<proteinExistence type="predicted"/>
<accession>A0ACC2V6L3</accession>